<dbReference type="PANTHER" id="PTHR47331:SF5">
    <property type="entry name" value="RIBONUCLEASE H"/>
    <property type="match status" value="1"/>
</dbReference>
<proteinExistence type="predicted"/>
<evidence type="ECO:0000259" key="1">
    <source>
        <dbReference type="Pfam" id="PF18701"/>
    </source>
</evidence>
<sequence length="111" mass="13322">MPMDLTRTETVRRHAYRKRLTGNFWRRWTKEYLLQLRSAHFSRKRPTNEVKTGDIVIVQAEKLPRQMWKLARVLEVYRGADGHVRSCKIRQQQGVVTTRPIQKLYSLELNE</sequence>
<name>A0A131YI34_RHIAP</name>
<dbReference type="Pfam" id="PF18701">
    <property type="entry name" value="DUF5641"/>
    <property type="match status" value="1"/>
</dbReference>
<dbReference type="EMBL" id="GEDV01009940">
    <property type="protein sequence ID" value="JAP78617.1"/>
    <property type="molecule type" value="Transcribed_RNA"/>
</dbReference>
<feature type="domain" description="DUF5641" evidence="1">
    <location>
        <begin position="14"/>
        <end position="106"/>
    </location>
</feature>
<protein>
    <submittedName>
        <fullName evidence="2">Bell all</fullName>
    </submittedName>
</protein>
<reference evidence="2" key="1">
    <citation type="journal article" date="2016" name="Ticks Tick Borne Dis.">
        <title>De novo assembly and annotation of the salivary gland transcriptome of Rhipicephalus appendiculatus male and female ticks during blood feeding.</title>
        <authorList>
            <person name="de Castro M.H."/>
            <person name="de Klerk D."/>
            <person name="Pienaar R."/>
            <person name="Latif A.A."/>
            <person name="Rees D.J."/>
            <person name="Mans B.J."/>
        </authorList>
    </citation>
    <scope>NUCLEOTIDE SEQUENCE</scope>
    <source>
        <tissue evidence="2">Salivary glands</tissue>
    </source>
</reference>
<organism evidence="2">
    <name type="scientific">Rhipicephalus appendiculatus</name>
    <name type="common">Brown ear tick</name>
    <dbReference type="NCBI Taxonomy" id="34631"/>
    <lineage>
        <taxon>Eukaryota</taxon>
        <taxon>Metazoa</taxon>
        <taxon>Ecdysozoa</taxon>
        <taxon>Arthropoda</taxon>
        <taxon>Chelicerata</taxon>
        <taxon>Arachnida</taxon>
        <taxon>Acari</taxon>
        <taxon>Parasitiformes</taxon>
        <taxon>Ixodida</taxon>
        <taxon>Ixodoidea</taxon>
        <taxon>Ixodidae</taxon>
        <taxon>Rhipicephalinae</taxon>
        <taxon>Rhipicephalus</taxon>
        <taxon>Rhipicephalus</taxon>
    </lineage>
</organism>
<evidence type="ECO:0000313" key="2">
    <source>
        <dbReference type="EMBL" id="JAP78617.1"/>
    </source>
</evidence>
<dbReference type="InterPro" id="IPR040676">
    <property type="entry name" value="DUF5641"/>
</dbReference>
<dbReference type="AlphaFoldDB" id="A0A131YI34"/>
<dbReference type="PANTHER" id="PTHR47331">
    <property type="entry name" value="PHD-TYPE DOMAIN-CONTAINING PROTEIN"/>
    <property type="match status" value="1"/>
</dbReference>
<accession>A0A131YI34</accession>